<protein>
    <recommendedName>
        <fullName evidence="4">HTH marR-type domain-containing protein</fullName>
    </recommendedName>
</protein>
<dbReference type="InterPro" id="IPR036390">
    <property type="entry name" value="WH_DNA-bd_sf"/>
</dbReference>
<dbReference type="Proteomes" id="UP000054078">
    <property type="component" value="Unassembled WGS sequence"/>
</dbReference>
<evidence type="ECO:0000313" key="5">
    <source>
        <dbReference type="EMBL" id="KUH57862.1"/>
    </source>
</evidence>
<comment type="caution">
    <text evidence="5">The sequence shown here is derived from an EMBL/GenBank/DDBJ whole genome shotgun (WGS) entry which is preliminary data.</text>
</comment>
<accession>A0A100YUD8</accession>
<dbReference type="RefSeq" id="WP_059055585.1">
    <property type="nucleotide sequence ID" value="NZ_JAZHSO010000010.1"/>
</dbReference>
<dbReference type="STRING" id="1299998.AUL39_09230"/>
<keyword evidence="6" id="KW-1185">Reference proteome</keyword>
<evidence type="ECO:0000259" key="4">
    <source>
        <dbReference type="PROSITE" id="PS50995"/>
    </source>
</evidence>
<dbReference type="EMBL" id="LOJF01000011">
    <property type="protein sequence ID" value="KUH57862.1"/>
    <property type="molecule type" value="Genomic_DNA"/>
</dbReference>
<name>A0A100YUD8_TRASO</name>
<keyword evidence="1" id="KW-0805">Transcription regulation</keyword>
<dbReference type="InterPro" id="IPR000835">
    <property type="entry name" value="HTH_MarR-typ"/>
</dbReference>
<keyword evidence="3" id="KW-0804">Transcription</keyword>
<dbReference type="InterPro" id="IPR036388">
    <property type="entry name" value="WH-like_DNA-bd_sf"/>
</dbReference>
<dbReference type="PANTHER" id="PTHR42756:SF1">
    <property type="entry name" value="TRANSCRIPTIONAL REPRESSOR OF EMRAB OPERON"/>
    <property type="match status" value="1"/>
</dbReference>
<gene>
    <name evidence="5" type="ORF">AUL39_09230</name>
</gene>
<evidence type="ECO:0000256" key="2">
    <source>
        <dbReference type="ARBA" id="ARBA00023125"/>
    </source>
</evidence>
<reference evidence="5 6" key="1">
    <citation type="submission" date="2015-12" db="EMBL/GenBank/DDBJ databases">
        <title>Draft Genome Sequence of Olsenella scatoligenes SK9K4T; a Producer of 3-Methylindole- (skatole) and 4-Methylphenol- (p-cresol) Isolated from Pig Feces.</title>
        <authorList>
            <person name="Li X."/>
            <person name="Borg B."/>
            <person name="Canibe N."/>
        </authorList>
    </citation>
    <scope>NUCLEOTIDE SEQUENCE [LARGE SCALE GENOMIC DNA]</scope>
    <source>
        <strain evidence="5 6">SK9K4</strain>
    </source>
</reference>
<dbReference type="AlphaFoldDB" id="A0A100YUD8"/>
<dbReference type="GO" id="GO:0003700">
    <property type="term" value="F:DNA-binding transcription factor activity"/>
    <property type="evidence" value="ECO:0007669"/>
    <property type="project" value="InterPro"/>
</dbReference>
<evidence type="ECO:0000256" key="3">
    <source>
        <dbReference type="ARBA" id="ARBA00023163"/>
    </source>
</evidence>
<dbReference type="PROSITE" id="PS50995">
    <property type="entry name" value="HTH_MARR_2"/>
    <property type="match status" value="1"/>
</dbReference>
<dbReference type="GO" id="GO:0003677">
    <property type="term" value="F:DNA binding"/>
    <property type="evidence" value="ECO:0007669"/>
    <property type="project" value="UniProtKB-KW"/>
</dbReference>
<evidence type="ECO:0000313" key="6">
    <source>
        <dbReference type="Proteomes" id="UP000054078"/>
    </source>
</evidence>
<dbReference type="SUPFAM" id="SSF46785">
    <property type="entry name" value="Winged helix' DNA-binding domain"/>
    <property type="match status" value="1"/>
</dbReference>
<dbReference type="SMART" id="SM00347">
    <property type="entry name" value="HTH_MARR"/>
    <property type="match status" value="1"/>
</dbReference>
<feature type="domain" description="HTH marR-type" evidence="4">
    <location>
        <begin position="15"/>
        <end position="148"/>
    </location>
</feature>
<evidence type="ECO:0000256" key="1">
    <source>
        <dbReference type="ARBA" id="ARBA00023015"/>
    </source>
</evidence>
<dbReference type="PROSITE" id="PS01117">
    <property type="entry name" value="HTH_MARR_1"/>
    <property type="match status" value="1"/>
</dbReference>
<dbReference type="PANTHER" id="PTHR42756">
    <property type="entry name" value="TRANSCRIPTIONAL REGULATOR, MARR"/>
    <property type="match status" value="1"/>
</dbReference>
<keyword evidence="2" id="KW-0238">DNA-binding</keyword>
<dbReference type="OrthoDB" id="3232829at2"/>
<sequence length="176" mass="19149">MPEEQLGVAGTVAPDIPTVRDMDIVYQEVERLYYEISKGCGLSETAYWILVDIVVAGGSCPQGSIATCHSLSRQTVSSAMRSLVDRGLVTLERDETNRRSKIVTLTPEGRAFCEREVTPALKAEQRAFESLSPEDRTALVALIRRYVVAIDVEARALHADAPIGKGQSVRTQGGDA</sequence>
<organism evidence="5 6">
    <name type="scientific">Tractidigestivibacter scatoligenes</name>
    <name type="common">Olsenella scatoligenes</name>
    <dbReference type="NCBI Taxonomy" id="1299998"/>
    <lineage>
        <taxon>Bacteria</taxon>
        <taxon>Bacillati</taxon>
        <taxon>Actinomycetota</taxon>
        <taxon>Coriobacteriia</taxon>
        <taxon>Coriobacteriales</taxon>
        <taxon>Atopobiaceae</taxon>
        <taxon>Tractidigestivibacter</taxon>
    </lineage>
</organism>
<dbReference type="Pfam" id="PF12802">
    <property type="entry name" value="MarR_2"/>
    <property type="match status" value="1"/>
</dbReference>
<proteinExistence type="predicted"/>
<dbReference type="Gene3D" id="1.10.10.10">
    <property type="entry name" value="Winged helix-like DNA-binding domain superfamily/Winged helix DNA-binding domain"/>
    <property type="match status" value="1"/>
</dbReference>
<dbReference type="InterPro" id="IPR023187">
    <property type="entry name" value="Tscrpt_reg_MarR-type_CS"/>
</dbReference>